<dbReference type="Proteomes" id="UP000485058">
    <property type="component" value="Unassembled WGS sequence"/>
</dbReference>
<protein>
    <recommendedName>
        <fullName evidence="5">Helicase ATP-binding domain-containing protein</fullName>
    </recommendedName>
</protein>
<name>A0A699ZVA6_HAELA</name>
<keyword evidence="7" id="KW-1185">Reference proteome</keyword>
<dbReference type="InterPro" id="IPR050079">
    <property type="entry name" value="DEAD_box_RNA_helicase"/>
</dbReference>
<dbReference type="PANTHER" id="PTHR47959:SF13">
    <property type="entry name" value="ATP-DEPENDENT RNA HELICASE RHLE"/>
    <property type="match status" value="1"/>
</dbReference>
<comment type="caution">
    <text evidence="6">The sequence shown here is derived from an EMBL/GenBank/DDBJ whole genome shotgun (WGS) entry which is preliminary data.</text>
</comment>
<evidence type="ECO:0000259" key="5">
    <source>
        <dbReference type="PROSITE" id="PS51192"/>
    </source>
</evidence>
<reference evidence="6 7" key="1">
    <citation type="submission" date="2020-02" db="EMBL/GenBank/DDBJ databases">
        <title>Draft genome sequence of Haematococcus lacustris strain NIES-144.</title>
        <authorList>
            <person name="Morimoto D."/>
            <person name="Nakagawa S."/>
            <person name="Yoshida T."/>
            <person name="Sawayama S."/>
        </authorList>
    </citation>
    <scope>NUCLEOTIDE SEQUENCE [LARGE SCALE GENOMIC DNA]</scope>
    <source>
        <strain evidence="6 7">NIES-144</strain>
    </source>
</reference>
<dbReference type="PANTHER" id="PTHR47959">
    <property type="entry name" value="ATP-DEPENDENT RNA HELICASE RHLE-RELATED"/>
    <property type="match status" value="1"/>
</dbReference>
<dbReference type="GO" id="GO:0003676">
    <property type="term" value="F:nucleic acid binding"/>
    <property type="evidence" value="ECO:0007669"/>
    <property type="project" value="InterPro"/>
</dbReference>
<evidence type="ECO:0000313" key="7">
    <source>
        <dbReference type="Proteomes" id="UP000485058"/>
    </source>
</evidence>
<evidence type="ECO:0000256" key="3">
    <source>
        <dbReference type="ARBA" id="ARBA00022806"/>
    </source>
</evidence>
<dbReference type="EMBL" id="BLLF01003114">
    <property type="protein sequence ID" value="GFH26391.1"/>
    <property type="molecule type" value="Genomic_DNA"/>
</dbReference>
<keyword evidence="3" id="KW-0347">Helicase</keyword>
<evidence type="ECO:0000256" key="4">
    <source>
        <dbReference type="ARBA" id="ARBA00022840"/>
    </source>
</evidence>
<dbReference type="GO" id="GO:0005524">
    <property type="term" value="F:ATP binding"/>
    <property type="evidence" value="ECO:0007669"/>
    <property type="project" value="UniProtKB-KW"/>
</dbReference>
<evidence type="ECO:0000313" key="6">
    <source>
        <dbReference type="EMBL" id="GFH26391.1"/>
    </source>
</evidence>
<gene>
    <name evidence="6" type="ORF">HaLaN_24535</name>
</gene>
<keyword evidence="4" id="KW-0067">ATP-binding</keyword>
<dbReference type="Gene3D" id="3.40.50.300">
    <property type="entry name" value="P-loop containing nucleotide triphosphate hydrolases"/>
    <property type="match status" value="1"/>
</dbReference>
<dbReference type="GO" id="GO:0003724">
    <property type="term" value="F:RNA helicase activity"/>
    <property type="evidence" value="ECO:0007669"/>
    <property type="project" value="TreeGrafter"/>
</dbReference>
<keyword evidence="1" id="KW-0547">Nucleotide-binding</keyword>
<evidence type="ECO:0000256" key="2">
    <source>
        <dbReference type="ARBA" id="ARBA00022801"/>
    </source>
</evidence>
<dbReference type="InterPro" id="IPR000629">
    <property type="entry name" value="RNA-helicase_DEAD-box_CS"/>
</dbReference>
<dbReference type="PROSITE" id="PS51192">
    <property type="entry name" value="HELICASE_ATP_BIND_1"/>
    <property type="match status" value="1"/>
</dbReference>
<dbReference type="InterPro" id="IPR027417">
    <property type="entry name" value="P-loop_NTPase"/>
</dbReference>
<evidence type="ECO:0000256" key="1">
    <source>
        <dbReference type="ARBA" id="ARBA00022741"/>
    </source>
</evidence>
<dbReference type="SUPFAM" id="SSF52540">
    <property type="entry name" value="P-loop containing nucleoside triphosphate hydrolases"/>
    <property type="match status" value="1"/>
</dbReference>
<dbReference type="SMART" id="SM00487">
    <property type="entry name" value="DEXDc"/>
    <property type="match status" value="1"/>
</dbReference>
<feature type="domain" description="Helicase ATP-binding" evidence="5">
    <location>
        <begin position="1"/>
        <end position="142"/>
    </location>
</feature>
<dbReference type="InterPro" id="IPR014001">
    <property type="entry name" value="Helicase_ATP-bd"/>
</dbReference>
<dbReference type="Pfam" id="PF00270">
    <property type="entry name" value="DEAD"/>
    <property type="match status" value="1"/>
</dbReference>
<proteinExistence type="predicted"/>
<sequence>MVLGHTAKSQPRGPALLVITPTRELAQQVAQVWRGGLRAATGLRCACVYGGVPREQQVASLAKLPHVLVATPGRLLDLGVEVVPAASCPEGVAVVVLDEADKMLSLGFEPQLARLHQLLLPATPAAAARWLHPDAVKVAVNSASAEAISKTITQVVQVCAEHKKPAKLLRHLVQDTVGAG</sequence>
<accession>A0A699ZVA6</accession>
<keyword evidence="2" id="KW-0378">Hydrolase</keyword>
<dbReference type="GO" id="GO:0016787">
    <property type="term" value="F:hydrolase activity"/>
    <property type="evidence" value="ECO:0007669"/>
    <property type="project" value="UniProtKB-KW"/>
</dbReference>
<dbReference type="PROSITE" id="PS00039">
    <property type="entry name" value="DEAD_ATP_HELICASE"/>
    <property type="match status" value="1"/>
</dbReference>
<dbReference type="AlphaFoldDB" id="A0A699ZVA6"/>
<dbReference type="GO" id="GO:0005829">
    <property type="term" value="C:cytosol"/>
    <property type="evidence" value="ECO:0007669"/>
    <property type="project" value="TreeGrafter"/>
</dbReference>
<organism evidence="6 7">
    <name type="scientific">Haematococcus lacustris</name>
    <name type="common">Green alga</name>
    <name type="synonym">Haematococcus pluvialis</name>
    <dbReference type="NCBI Taxonomy" id="44745"/>
    <lineage>
        <taxon>Eukaryota</taxon>
        <taxon>Viridiplantae</taxon>
        <taxon>Chlorophyta</taxon>
        <taxon>core chlorophytes</taxon>
        <taxon>Chlorophyceae</taxon>
        <taxon>CS clade</taxon>
        <taxon>Chlamydomonadales</taxon>
        <taxon>Haematococcaceae</taxon>
        <taxon>Haematococcus</taxon>
    </lineage>
</organism>
<dbReference type="InterPro" id="IPR011545">
    <property type="entry name" value="DEAD/DEAH_box_helicase_dom"/>
</dbReference>